<keyword evidence="3" id="KW-1133">Transmembrane helix</keyword>
<reference evidence="5" key="2">
    <citation type="submission" date="2015-05" db="EMBL/GenBank/DDBJ databases">
        <title>Complete genome sequence of Corynebacterium uterequi DSM 45634, isolated from the uterus of a maiden mare.</title>
        <authorList>
            <person name="Ruckert C."/>
            <person name="Albersmeier A."/>
            <person name="Winkler A."/>
            <person name="Tauch A."/>
        </authorList>
    </citation>
    <scope>NUCLEOTIDE SEQUENCE [LARGE SCALE GENOMIC DNA]</scope>
    <source>
        <strain evidence="5">DSM 45634</strain>
    </source>
</reference>
<dbReference type="Proteomes" id="UP000035548">
    <property type="component" value="Chromosome"/>
</dbReference>
<dbReference type="EMBL" id="CP011546">
    <property type="protein sequence ID" value="AKK10760.1"/>
    <property type="molecule type" value="Genomic_DNA"/>
</dbReference>
<name>A0A0G3HDI5_9CORY</name>
<dbReference type="RefSeq" id="WP_047259278.1">
    <property type="nucleotide sequence ID" value="NZ_CP011546.1"/>
</dbReference>
<feature type="coiled-coil region" evidence="1">
    <location>
        <begin position="68"/>
        <end position="95"/>
    </location>
</feature>
<organism evidence="4 5">
    <name type="scientific">Corynebacterium uterequi</name>
    <dbReference type="NCBI Taxonomy" id="1072256"/>
    <lineage>
        <taxon>Bacteria</taxon>
        <taxon>Bacillati</taxon>
        <taxon>Actinomycetota</taxon>
        <taxon>Actinomycetes</taxon>
        <taxon>Mycobacteriales</taxon>
        <taxon>Corynebacteriaceae</taxon>
        <taxon>Corynebacterium</taxon>
    </lineage>
</organism>
<evidence type="ECO:0000256" key="3">
    <source>
        <dbReference type="SAM" id="Phobius"/>
    </source>
</evidence>
<keyword evidence="5" id="KW-1185">Reference proteome</keyword>
<dbReference type="PATRIC" id="fig|1072256.5.peg.748"/>
<protein>
    <submittedName>
        <fullName evidence="4">Septum formation initiator</fullName>
    </submittedName>
</protein>
<feature type="transmembrane region" description="Helical" evidence="3">
    <location>
        <begin position="39"/>
        <end position="58"/>
    </location>
</feature>
<keyword evidence="3" id="KW-0812">Transmembrane</keyword>
<accession>A0A0G3HDI5</accession>
<evidence type="ECO:0000313" key="5">
    <source>
        <dbReference type="Proteomes" id="UP000035548"/>
    </source>
</evidence>
<sequence>MAQRQRSRTRVPVAHRRDSPQLPRLKNLGPRVRKIDARLGLAMGLAALALMAMLVAPVRNYLDGRAEIARLTESIELKQRQKASLQAELERYSDEAYIRQEARRRLGFIEPGEVAFRIVDPRMTPQEQVTTSSTDEAIQPEWYQVLWRSVAEPERPVQ</sequence>
<dbReference type="InterPro" id="IPR007060">
    <property type="entry name" value="FtsL/DivIC"/>
</dbReference>
<evidence type="ECO:0000313" key="4">
    <source>
        <dbReference type="EMBL" id="AKK10760.1"/>
    </source>
</evidence>
<dbReference type="STRING" id="1072256.CUTER_03765"/>
<proteinExistence type="predicted"/>
<reference evidence="4 5" key="1">
    <citation type="journal article" date="2015" name="Genome Announc.">
        <title>Virulence Factor Genes Detected in the Complete Genome Sequence of Corynebacterium uterequi DSM 45634, Isolated from the Uterus of a Maiden Mare.</title>
        <authorList>
            <person name="Ruckert C."/>
            <person name="Kriete M."/>
            <person name="Jaenicke S."/>
            <person name="Winkler A."/>
            <person name="Tauch A."/>
        </authorList>
    </citation>
    <scope>NUCLEOTIDE SEQUENCE [LARGE SCALE GENOMIC DNA]</scope>
    <source>
        <strain evidence="4 5">DSM 45634</strain>
    </source>
</reference>
<keyword evidence="3" id="KW-0472">Membrane</keyword>
<gene>
    <name evidence="4" type="ORF">CUTER_03765</name>
</gene>
<keyword evidence="1" id="KW-0175">Coiled coil</keyword>
<evidence type="ECO:0000256" key="2">
    <source>
        <dbReference type="SAM" id="MobiDB-lite"/>
    </source>
</evidence>
<evidence type="ECO:0000256" key="1">
    <source>
        <dbReference type="SAM" id="Coils"/>
    </source>
</evidence>
<dbReference type="Pfam" id="PF04977">
    <property type="entry name" value="DivIC"/>
    <property type="match status" value="1"/>
</dbReference>
<dbReference type="KEGG" id="cut:CUTER_03765"/>
<feature type="region of interest" description="Disordered" evidence="2">
    <location>
        <begin position="1"/>
        <end position="23"/>
    </location>
</feature>
<dbReference type="AlphaFoldDB" id="A0A0G3HDI5"/>